<dbReference type="Gramene" id="TraesSYM4B03G02401510.1">
    <property type="protein sequence ID" value="TraesSYM4B03G02401510.1.CDS1"/>
    <property type="gene ID" value="TraesSYM4B03G02401510"/>
</dbReference>
<feature type="domain" description="VQ" evidence="1">
    <location>
        <begin position="14"/>
        <end position="38"/>
    </location>
</feature>
<reference evidence="2" key="1">
    <citation type="submission" date="2018-08" db="EMBL/GenBank/DDBJ databases">
        <authorList>
            <person name="Rossello M."/>
        </authorList>
    </citation>
    <scope>NUCLEOTIDE SEQUENCE [LARGE SCALE GENOMIC DNA]</scope>
    <source>
        <strain evidence="2">cv. Chinese Spring</strain>
    </source>
</reference>
<dbReference type="STRING" id="4565.A0A3B6IX44"/>
<dbReference type="EnsemblPlants" id="TraesCS4B02G295300.1">
    <property type="protein sequence ID" value="TraesCS4B02G295300.1.cds1"/>
    <property type="gene ID" value="TraesCS4B02G295300"/>
</dbReference>
<dbReference type="Gramene" id="TraesCAD_scaffold_002931_01G000400.1">
    <property type="protein sequence ID" value="TraesCAD_scaffold_002931_01G000400.1"/>
    <property type="gene ID" value="TraesCAD_scaffold_002931_01G000400"/>
</dbReference>
<dbReference type="Gramene" id="TraesMAC4B03G02373200.1">
    <property type="protein sequence ID" value="TraesMAC4B03G02373200.1.CDS1"/>
    <property type="gene ID" value="TraesMAC4B03G02373200"/>
</dbReference>
<dbReference type="Gramene" id="TraesRN4B0100805900.1">
    <property type="protein sequence ID" value="TraesRN4B0100805900.1"/>
    <property type="gene ID" value="TraesRN4B0100805900"/>
</dbReference>
<dbReference type="InterPro" id="IPR008889">
    <property type="entry name" value="VQ"/>
</dbReference>
<protein>
    <recommendedName>
        <fullName evidence="1">VQ domain-containing protein</fullName>
    </recommendedName>
</protein>
<dbReference type="Gramene" id="TraesCS4B03G0776500.1">
    <property type="protein sequence ID" value="TraesCS4B03G0776500.1.CDS1"/>
    <property type="gene ID" value="TraesCS4B03G0776500"/>
</dbReference>
<dbReference type="Gramene" id="TraesCS4B02G295300.1">
    <property type="protein sequence ID" value="TraesCS4B02G295300.1.cds1"/>
    <property type="gene ID" value="TraesCS4B02G295300"/>
</dbReference>
<dbReference type="Gramene" id="TraesPARA_EIv1.0_1384100.1">
    <property type="protein sequence ID" value="TraesPARA_EIv1.0_1384100.1.CDS1"/>
    <property type="gene ID" value="TraesPARA_EIv1.0_1384100"/>
</dbReference>
<keyword evidence="3" id="KW-1185">Reference proteome</keyword>
<dbReference type="Gramene" id="TraesJUL4B03G02393460.1">
    <property type="protein sequence ID" value="TraesJUL4B03G02393460.1.CDS1"/>
    <property type="gene ID" value="TraesJUL4B03G02393460"/>
</dbReference>
<dbReference type="Gramene" id="TraesLAC4B03G02327370.1">
    <property type="protein sequence ID" value="TraesLAC4B03G02327370.1.CDS1"/>
    <property type="gene ID" value="TraesLAC4B03G02327370"/>
</dbReference>
<accession>A0A3B6IX44</accession>
<name>A0A3B6IX44_WHEAT</name>
<dbReference type="Gramene" id="TraesWEE_scaffold_006647_01G000800.1">
    <property type="protein sequence ID" value="TraesWEE_scaffold_006647_01G000800.1"/>
    <property type="gene ID" value="TraesWEE_scaffold_006647_01G000800"/>
</dbReference>
<reference evidence="2" key="2">
    <citation type="submission" date="2018-10" db="UniProtKB">
        <authorList>
            <consortium name="EnsemblPlants"/>
        </authorList>
    </citation>
    <scope>IDENTIFICATION</scope>
</reference>
<evidence type="ECO:0000313" key="3">
    <source>
        <dbReference type="Proteomes" id="UP000019116"/>
    </source>
</evidence>
<dbReference type="Gramene" id="TraesSTA4B03G02368920.1">
    <property type="protein sequence ID" value="TraesSTA4B03G02368920.1.CDS1"/>
    <property type="gene ID" value="TraesSTA4B03G02368920"/>
</dbReference>
<organism evidence="2">
    <name type="scientific">Triticum aestivum</name>
    <name type="common">Wheat</name>
    <dbReference type="NCBI Taxonomy" id="4565"/>
    <lineage>
        <taxon>Eukaryota</taxon>
        <taxon>Viridiplantae</taxon>
        <taxon>Streptophyta</taxon>
        <taxon>Embryophyta</taxon>
        <taxon>Tracheophyta</taxon>
        <taxon>Spermatophyta</taxon>
        <taxon>Magnoliopsida</taxon>
        <taxon>Liliopsida</taxon>
        <taxon>Poales</taxon>
        <taxon>Poaceae</taxon>
        <taxon>BOP clade</taxon>
        <taxon>Pooideae</taxon>
        <taxon>Triticodae</taxon>
        <taxon>Triticeae</taxon>
        <taxon>Triticinae</taxon>
        <taxon>Triticum</taxon>
    </lineage>
</organism>
<evidence type="ECO:0000259" key="1">
    <source>
        <dbReference type="Pfam" id="PF05678"/>
    </source>
</evidence>
<dbReference type="AlphaFoldDB" id="A0A3B6IX44"/>
<dbReference type="OrthoDB" id="691083at2759"/>
<dbReference type="Proteomes" id="UP000019116">
    <property type="component" value="Chromosome 4B"/>
</dbReference>
<dbReference type="Gramene" id="TraesCLE_scaffold_023261_01G000200.1">
    <property type="protein sequence ID" value="TraesCLE_scaffold_023261_01G000200.1"/>
    <property type="gene ID" value="TraesCLE_scaffold_023261_01G000200"/>
</dbReference>
<evidence type="ECO:0000313" key="2">
    <source>
        <dbReference type="EnsemblPlants" id="TraesCS4B02G295300.1.cds1"/>
    </source>
</evidence>
<dbReference type="PANTHER" id="PTHR34777">
    <property type="entry name" value="VQ MOTIF-CONTAINING PROTEIN 10"/>
    <property type="match status" value="1"/>
</dbReference>
<dbReference type="Pfam" id="PF05678">
    <property type="entry name" value="VQ"/>
    <property type="match status" value="1"/>
</dbReference>
<dbReference type="Gramene" id="TraesARI4B03G02411420.1">
    <property type="protein sequence ID" value="TraesARI4B03G02411420.1.CDS1"/>
    <property type="gene ID" value="TraesARI4B03G02411420"/>
</dbReference>
<dbReference type="PaxDb" id="4565-Traes_4BL_E4F29BBBC.1"/>
<dbReference type="PANTHER" id="PTHR34777:SF18">
    <property type="entry name" value="OS02G0251800 PROTEIN"/>
    <property type="match status" value="1"/>
</dbReference>
<proteinExistence type="predicted"/>
<sequence>MAMGNNGVKVTYIETQFVTSDAASFKSLVQRLTGKSGAEAADARLPHRPRPCRAAAAERTSGVTGAPTYFMSTTAGSAVSAAAEDVQIEKFAANAGDYSELEGLWDYSELFCAAERCHGGSYSDLLY</sequence>
<dbReference type="Gramene" id="TraesROB_scaffold_025948_01G000200.1">
    <property type="protein sequence ID" value="TraesROB_scaffold_025948_01G000200.1"/>
    <property type="gene ID" value="TraesROB_scaffold_025948_01G000200"/>
</dbReference>
<dbReference type="InterPro" id="IPR039608">
    <property type="entry name" value="VQ_1/10"/>
</dbReference>